<accession>A0ABU6JJW2</accession>
<dbReference type="Proteomes" id="UP001352263">
    <property type="component" value="Unassembled WGS sequence"/>
</dbReference>
<dbReference type="EMBL" id="JAWIIV010000061">
    <property type="protein sequence ID" value="MEC4723580.1"/>
    <property type="molecule type" value="Genomic_DNA"/>
</dbReference>
<gene>
    <name evidence="1" type="ORF">RY831_31050</name>
</gene>
<evidence type="ECO:0000313" key="2">
    <source>
        <dbReference type="Proteomes" id="UP001352263"/>
    </source>
</evidence>
<name>A0ABU6JJW2_9BURK</name>
<proteinExistence type="predicted"/>
<keyword evidence="2" id="KW-1185">Reference proteome</keyword>
<organism evidence="1 2">
    <name type="scientific">Noviherbaspirillum album</name>
    <dbReference type="NCBI Taxonomy" id="3080276"/>
    <lineage>
        <taxon>Bacteria</taxon>
        <taxon>Pseudomonadati</taxon>
        <taxon>Pseudomonadota</taxon>
        <taxon>Betaproteobacteria</taxon>
        <taxon>Burkholderiales</taxon>
        <taxon>Oxalobacteraceae</taxon>
        <taxon>Noviherbaspirillum</taxon>
    </lineage>
</organism>
<comment type="caution">
    <text evidence="1">The sequence shown here is derived from an EMBL/GenBank/DDBJ whole genome shotgun (WGS) entry which is preliminary data.</text>
</comment>
<sequence>MTDAWHETQQAIRSLRKSGDIRARLTEAYRALVKIRGKDLPGEVRHEHEWLIGWIGVRSNERICADIRDRISAMTPAQLSEAVHRIVALHDALRAYQPAVAPTPQKQAACRAQRAREGQVEFDSSTCVDCTQCRLF</sequence>
<protein>
    <submittedName>
        <fullName evidence="1">Uncharacterized protein</fullName>
    </submittedName>
</protein>
<reference evidence="1 2" key="1">
    <citation type="submission" date="2023-10" db="EMBL/GenBank/DDBJ databases">
        <title>Noviherbaspirillum sp. CPCC 100848 genome assembly.</title>
        <authorList>
            <person name="Li X.Y."/>
            <person name="Fang X.M."/>
        </authorList>
    </citation>
    <scope>NUCLEOTIDE SEQUENCE [LARGE SCALE GENOMIC DNA]</scope>
    <source>
        <strain evidence="1 2">CPCC 100848</strain>
    </source>
</reference>
<evidence type="ECO:0000313" key="1">
    <source>
        <dbReference type="EMBL" id="MEC4723580.1"/>
    </source>
</evidence>
<dbReference type="RefSeq" id="WP_326510191.1">
    <property type="nucleotide sequence ID" value="NZ_JAWIIV010000061.1"/>
</dbReference>